<dbReference type="SMART" id="SM00320">
    <property type="entry name" value="WD40"/>
    <property type="match status" value="5"/>
</dbReference>
<dbReference type="InterPro" id="IPR001680">
    <property type="entry name" value="WD40_rpt"/>
</dbReference>
<feature type="region of interest" description="Disordered" evidence="3">
    <location>
        <begin position="32"/>
        <end position="81"/>
    </location>
</feature>
<dbReference type="OrthoDB" id="10248252at2759"/>
<dbReference type="PROSITE" id="PS50082">
    <property type="entry name" value="WD_REPEATS_2"/>
    <property type="match status" value="1"/>
</dbReference>
<dbReference type="AlphaFoldDB" id="A0A9P7ZQB4"/>
<dbReference type="Pfam" id="PF00400">
    <property type="entry name" value="WD40"/>
    <property type="match status" value="1"/>
</dbReference>
<dbReference type="InterPro" id="IPR037588">
    <property type="entry name" value="MLST8"/>
</dbReference>
<reference evidence="4" key="1">
    <citation type="journal article" date="2021" name="IMA Fungus">
        <title>Genomic characterization of three marine fungi, including Emericellopsis atlantica sp. nov. with signatures of a generalist lifestyle and marine biomass degradation.</title>
        <authorList>
            <person name="Hagestad O.C."/>
            <person name="Hou L."/>
            <person name="Andersen J.H."/>
            <person name="Hansen E.H."/>
            <person name="Altermark B."/>
            <person name="Li C."/>
            <person name="Kuhnert E."/>
            <person name="Cox R.J."/>
            <person name="Crous P.W."/>
            <person name="Spatafora J.W."/>
            <person name="Lail K."/>
            <person name="Amirebrahimi M."/>
            <person name="Lipzen A."/>
            <person name="Pangilinan J."/>
            <person name="Andreopoulos W."/>
            <person name="Hayes R.D."/>
            <person name="Ng V."/>
            <person name="Grigoriev I.V."/>
            <person name="Jackson S.A."/>
            <person name="Sutton T.D.S."/>
            <person name="Dobson A.D.W."/>
            <person name="Rama T."/>
        </authorList>
    </citation>
    <scope>NUCLEOTIDE SEQUENCE</scope>
    <source>
        <strain evidence="4">TS7</strain>
    </source>
</reference>
<dbReference type="RefSeq" id="XP_046120267.1">
    <property type="nucleotide sequence ID" value="XM_046263120.1"/>
</dbReference>
<sequence length="1075" mass="121075">MALTLTVSRASYIDLTNDDDDGPPIVRATVPAKRPADTSSIAAPTAQRIKTSSQSSLSRVNGSIHPQPPPLPPRTVTRPNAPKRASLRDCLEHQIVPYVVLKLYNVELSEADRDELAESVITGIARLPCFRKRLDETGGKLSPKDIFGFQAKIDGLVAQKLEQYPPRRVKSLQQWARRPAEPDTGSEDSLQLSEPLVEQPPRHIPPRTKLRWPGFDPLELPPRRVRKETKPFQPLARPPRPPQTVSHWGLRKRPYRSAREREDIRRGLRLRERNLLGLNEPYIYHVDFSADEIAELVKLLNRKFRGSRSGSRGIQPTLKGLVDLIQGAEDTFSIPTFIGNDLKGRGIDDIHNFCADLKRNDVPSLPPRVLSLSQNKPEHPQDRACARQSSLMLARELEGYRGFGRMRAHINLKKEFELATEDGLDLISEYTNCAGDVMTISWASEHSLLCGTTTHSDSHNQQYNKQGNLLLCSMQQGTLQAYPDHRIPRPAGNKENNTEAMRQSQDPWVYPSVASSDYDPIRDLLYTSSYDHTVKVWKVYHMWVEQEQDGDDEASGHWESRMELLATWQHQGNVNFVVAAKDGSGRAASAADVPTEAVRIYTIDENDLANSPYQSLSCTRTDANDTDKWAYYPATMQWGKSPYTQHLLAVGYSPRSPVGEDLDIPEDKRDSGEVTIWDANEHRRVNITNATTANVFEIVWHPDLPQFVCATSPCGLNIRTGVRTQLHIFQYDNKALELTFCEFVSLDCPAADINEVTFQPNSRKHAYVTAACTNRKVYVWDTAHPDTIQHVLHHGLSKEFFEEDPRDTGVKFTAWGSLDRLYTGSSDGVVKVWNVRDSKPFVRKLLETAAPVSCGAFSPDKQKLAIGDATGRVWLYSTDRRDEVKRHHTTIGGRNIRRPMPFSPHAEPPPPEHDPGTGSPESMDIDTPSVEDTSECLGEGQLRGQALLKAQQIVNTGNPVIGCVHGPAYEATGYFKKEAHLDEDYMKPLLPEIQRQQQQDKMDRPSSRHRSLLRLSGMPPPKSPAAARRHEQNRKKDLDEESIEISLRVELARLKVSLVEDYDDLPYESASEEES</sequence>
<feature type="region of interest" description="Disordered" evidence="3">
    <location>
        <begin position="995"/>
        <end position="1042"/>
    </location>
</feature>
<dbReference type="InterPro" id="IPR015943">
    <property type="entry name" value="WD40/YVTN_repeat-like_dom_sf"/>
</dbReference>
<dbReference type="PANTHER" id="PTHR19842">
    <property type="entry name" value="G BETA-LIKE PROTEIN GBL"/>
    <property type="match status" value="1"/>
</dbReference>
<evidence type="ECO:0000256" key="1">
    <source>
        <dbReference type="ARBA" id="ARBA00009890"/>
    </source>
</evidence>
<evidence type="ECO:0000256" key="3">
    <source>
        <dbReference type="SAM" id="MobiDB-lite"/>
    </source>
</evidence>
<organism evidence="4 5">
    <name type="scientific">Emericellopsis atlantica</name>
    <dbReference type="NCBI Taxonomy" id="2614577"/>
    <lineage>
        <taxon>Eukaryota</taxon>
        <taxon>Fungi</taxon>
        <taxon>Dikarya</taxon>
        <taxon>Ascomycota</taxon>
        <taxon>Pezizomycotina</taxon>
        <taxon>Sordariomycetes</taxon>
        <taxon>Hypocreomycetidae</taxon>
        <taxon>Hypocreales</taxon>
        <taxon>Bionectriaceae</taxon>
        <taxon>Emericellopsis</taxon>
    </lineage>
</organism>
<accession>A0A9P7ZQB4</accession>
<keyword evidence="5" id="KW-1185">Reference proteome</keyword>
<feature type="region of interest" description="Disordered" evidence="3">
    <location>
        <begin position="172"/>
        <end position="215"/>
    </location>
</feature>
<dbReference type="GO" id="GO:0031931">
    <property type="term" value="C:TORC1 complex"/>
    <property type="evidence" value="ECO:0007669"/>
    <property type="project" value="InterPro"/>
</dbReference>
<feature type="region of interest" description="Disordered" evidence="3">
    <location>
        <begin position="885"/>
        <end position="935"/>
    </location>
</feature>
<dbReference type="GeneID" id="70294023"/>
<dbReference type="EMBL" id="MU251248">
    <property type="protein sequence ID" value="KAG9256343.1"/>
    <property type="molecule type" value="Genomic_DNA"/>
</dbReference>
<evidence type="ECO:0000313" key="5">
    <source>
        <dbReference type="Proteomes" id="UP000887229"/>
    </source>
</evidence>
<dbReference type="InterPro" id="IPR036322">
    <property type="entry name" value="WD40_repeat_dom_sf"/>
</dbReference>
<evidence type="ECO:0000256" key="2">
    <source>
        <dbReference type="PROSITE-ProRule" id="PRU00221"/>
    </source>
</evidence>
<evidence type="ECO:0000313" key="4">
    <source>
        <dbReference type="EMBL" id="KAG9256343.1"/>
    </source>
</evidence>
<dbReference type="Proteomes" id="UP000887229">
    <property type="component" value="Unassembled WGS sequence"/>
</dbReference>
<dbReference type="PANTHER" id="PTHR19842:SF2">
    <property type="entry name" value="WD REPEAT PROTEIN (AFU_ORTHOLOGUE AFUA_5G04300)"/>
    <property type="match status" value="1"/>
</dbReference>
<feature type="repeat" description="WD" evidence="2">
    <location>
        <begin position="821"/>
        <end position="843"/>
    </location>
</feature>
<comment type="similarity">
    <text evidence="1">Belongs to the WD repeat LST8 family.</text>
</comment>
<dbReference type="Gene3D" id="2.130.10.10">
    <property type="entry name" value="YVTN repeat-like/Quinoprotein amine dehydrogenase"/>
    <property type="match status" value="1"/>
</dbReference>
<protein>
    <submittedName>
        <fullName evidence="4">WD40-repeat-containing domain protein</fullName>
    </submittedName>
</protein>
<comment type="caution">
    <text evidence="4">The sequence shown here is derived from an EMBL/GenBank/DDBJ whole genome shotgun (WGS) entry which is preliminary data.</text>
</comment>
<gene>
    <name evidence="4" type="ORF">F5Z01DRAFT_649926</name>
</gene>
<feature type="compositionally biased region" description="Basic and acidic residues" evidence="3">
    <location>
        <begin position="1028"/>
        <end position="1038"/>
    </location>
</feature>
<dbReference type="SUPFAM" id="SSF50978">
    <property type="entry name" value="WD40 repeat-like"/>
    <property type="match status" value="1"/>
</dbReference>
<dbReference type="GO" id="GO:0031932">
    <property type="term" value="C:TORC2 complex"/>
    <property type="evidence" value="ECO:0007669"/>
    <property type="project" value="InterPro"/>
</dbReference>
<name>A0A9P7ZQB4_9HYPO</name>
<proteinExistence type="inferred from homology"/>
<dbReference type="GO" id="GO:0031929">
    <property type="term" value="P:TOR signaling"/>
    <property type="evidence" value="ECO:0007669"/>
    <property type="project" value="InterPro"/>
</dbReference>
<keyword evidence="2" id="KW-0853">WD repeat</keyword>
<dbReference type="GO" id="GO:0032956">
    <property type="term" value="P:regulation of actin cytoskeleton organization"/>
    <property type="evidence" value="ECO:0007669"/>
    <property type="project" value="TreeGrafter"/>
</dbReference>
<feature type="compositionally biased region" description="Polar residues" evidence="3">
    <location>
        <begin position="37"/>
        <end position="61"/>
    </location>
</feature>